<evidence type="ECO:0000259" key="2">
    <source>
        <dbReference type="Pfam" id="PF01881"/>
    </source>
</evidence>
<dbReference type="OrthoDB" id="45555at2"/>
<evidence type="ECO:0000313" key="3">
    <source>
        <dbReference type="EMBL" id="CUS99370.1"/>
    </source>
</evidence>
<keyword evidence="4" id="KW-1185">Reference proteome</keyword>
<evidence type="ECO:0000313" key="4">
    <source>
        <dbReference type="Proteomes" id="UP000199197"/>
    </source>
</evidence>
<dbReference type="Pfam" id="PF01881">
    <property type="entry name" value="Cas_Cas6_C"/>
    <property type="match status" value="1"/>
</dbReference>
<dbReference type="AlphaFoldDB" id="A0A0P1MTV4"/>
<feature type="domain" description="CRISPR associated protein Cas6 C-terminal" evidence="2">
    <location>
        <begin position="119"/>
        <end position="245"/>
    </location>
</feature>
<dbReference type="InterPro" id="IPR045747">
    <property type="entry name" value="CRISPR-assoc_prot_Cas6_N_sf"/>
</dbReference>
<dbReference type="PANTHER" id="PTHR36984:SF3">
    <property type="entry name" value="CRISPR-ASSOCIATED ENDORIBONUCLEASE CAS6"/>
    <property type="match status" value="1"/>
</dbReference>
<dbReference type="EMBL" id="CZVW01000005">
    <property type="protein sequence ID" value="CUS99370.1"/>
    <property type="molecule type" value="Genomic_DNA"/>
</dbReference>
<dbReference type="GO" id="GO:0051607">
    <property type="term" value="P:defense response to virus"/>
    <property type="evidence" value="ECO:0007669"/>
    <property type="project" value="UniProtKB-KW"/>
</dbReference>
<dbReference type="Gene3D" id="3.30.70.1900">
    <property type="match status" value="1"/>
</dbReference>
<dbReference type="CDD" id="cd21140">
    <property type="entry name" value="Cas6_I-like"/>
    <property type="match status" value="1"/>
</dbReference>
<protein>
    <submittedName>
        <fullName evidence="3">CRISPR-associated endoribonuclease Cas6</fullName>
    </submittedName>
</protein>
<dbReference type="RefSeq" id="WP_092348467.1">
    <property type="nucleotide sequence ID" value="NZ_CZVW01000005.1"/>
</dbReference>
<dbReference type="InterPro" id="IPR010156">
    <property type="entry name" value="CRISPR-assoc_prot_Cas6"/>
</dbReference>
<keyword evidence="1" id="KW-0051">Antiviral defense</keyword>
<dbReference type="InterPro" id="IPR049435">
    <property type="entry name" value="Cas_Cas6_C"/>
</dbReference>
<accession>A0A0P1MTV4</accession>
<dbReference type="Proteomes" id="UP000199197">
    <property type="component" value="Unassembled WGS sequence"/>
</dbReference>
<dbReference type="Gene3D" id="3.30.70.1890">
    <property type="match status" value="1"/>
</dbReference>
<gene>
    <name evidence="3" type="ORF">JGI23_00659</name>
</gene>
<sequence length="251" mass="29038">MLKVVLEPNFIQPGNVFSLPLDYRTGFMSIIKSAFQSESPIDYDLVFNRRTVKPYTFAVAFGDDVKVQDEKIYFNRPLEFKFSSFDLNDEILLYNYFVRSKTIKIFGRDFDVSNLWIFENKKIKGNSAIFKTLSPVLIRSHKNEKFYLCPKCENFDGDEAFYEALKFNVSELVRNLLGREVSGEINFKPVKTRRVVVKHLTDRGNLKLPGFTGLFLFEAESEVLNLILRAGLGARRSQGFGMLELVYEVSR</sequence>
<dbReference type="NCBIfam" id="TIGR01877">
    <property type="entry name" value="cas_cas6"/>
    <property type="match status" value="1"/>
</dbReference>
<dbReference type="PANTHER" id="PTHR36984">
    <property type="entry name" value="CRISPR-ASSOCIATED ENDORIBONUCLEASE CAS6 1"/>
    <property type="match status" value="1"/>
</dbReference>
<evidence type="ECO:0000256" key="1">
    <source>
        <dbReference type="ARBA" id="ARBA00023118"/>
    </source>
</evidence>
<dbReference type="GO" id="GO:0016788">
    <property type="term" value="F:hydrolase activity, acting on ester bonds"/>
    <property type="evidence" value="ECO:0007669"/>
    <property type="project" value="InterPro"/>
</dbReference>
<reference evidence="4" key="1">
    <citation type="submission" date="2015-11" db="EMBL/GenBank/DDBJ databases">
        <authorList>
            <person name="Varghese N."/>
        </authorList>
    </citation>
    <scope>NUCLEOTIDE SEQUENCE [LARGE SCALE GENOMIC DNA]</scope>
    <source>
        <strain evidence="4">JGI-23</strain>
    </source>
</reference>
<organism evidence="3 4">
    <name type="scientific">Candidatus Chryseopegocella kryptomonas</name>
    <dbReference type="NCBI Taxonomy" id="1633643"/>
    <lineage>
        <taxon>Bacteria</taxon>
        <taxon>Pseudomonadati</taxon>
        <taxon>Candidatus Kryptoniota</taxon>
        <taxon>Candidatus Chryseopegocella</taxon>
    </lineage>
</organism>
<name>A0A0P1MTV4_9BACT</name>
<proteinExistence type="predicted"/>